<dbReference type="eggNOG" id="COG4288">
    <property type="taxonomic scope" value="Bacteria"/>
</dbReference>
<dbReference type="HOGENOM" id="CLU_143451_0_0_11"/>
<reference evidence="1 2" key="1">
    <citation type="submission" date="2006-06" db="EMBL/GenBank/DDBJ databases">
        <title>Complete sequence of Rubrobacter xylanophilus DSM 9941.</title>
        <authorList>
            <consortium name="US DOE Joint Genome Institute"/>
            <person name="Copeland A."/>
            <person name="Lucas S."/>
            <person name="Lapidus A."/>
            <person name="Barry K."/>
            <person name="Detter J.C."/>
            <person name="Glavina del Rio T."/>
            <person name="Hammon N."/>
            <person name="Israni S."/>
            <person name="Dalin E."/>
            <person name="Tice H."/>
            <person name="Pitluck S."/>
            <person name="Munk A.C."/>
            <person name="Brettin T."/>
            <person name="Bruce D."/>
            <person name="Han C."/>
            <person name="Tapia R."/>
            <person name="Gilna P."/>
            <person name="Schmutz J."/>
            <person name="Larimer F."/>
            <person name="Land M."/>
            <person name="Hauser L."/>
            <person name="Kyrpides N."/>
            <person name="Lykidis A."/>
            <person name="da Costa M.S."/>
            <person name="Rainey F.A."/>
            <person name="Empadinhas N."/>
            <person name="Jolivet E."/>
            <person name="Battista J.R."/>
            <person name="Richardson P."/>
        </authorList>
    </citation>
    <scope>NUCLEOTIDE SEQUENCE [LARGE SCALE GENOMIC DNA]</scope>
    <source>
        <strain evidence="2">DSM 9941 / NBRC 16129 / PRD-1</strain>
    </source>
</reference>
<gene>
    <name evidence="1" type="ordered locus">Rxyl_2717</name>
</gene>
<organism evidence="1 2">
    <name type="scientific">Rubrobacter xylanophilus (strain DSM 9941 / JCM 11954 / NBRC 16129 / PRD-1)</name>
    <dbReference type="NCBI Taxonomy" id="266117"/>
    <lineage>
        <taxon>Bacteria</taxon>
        <taxon>Bacillati</taxon>
        <taxon>Actinomycetota</taxon>
        <taxon>Rubrobacteria</taxon>
        <taxon>Rubrobacterales</taxon>
        <taxon>Rubrobacteraceae</taxon>
        <taxon>Rubrobacter</taxon>
    </lineage>
</organism>
<accession>Q1ASJ6</accession>
<evidence type="ECO:0000313" key="1">
    <source>
        <dbReference type="EMBL" id="ABG05632.1"/>
    </source>
</evidence>
<dbReference type="SUPFAM" id="SSF89232">
    <property type="entry name" value="Hypothetical protein TM1070"/>
    <property type="match status" value="1"/>
</dbReference>
<dbReference type="STRING" id="266117.Rxyl_2717"/>
<dbReference type="Pfam" id="PF07100">
    <property type="entry name" value="ASRT"/>
    <property type="match status" value="1"/>
</dbReference>
<evidence type="ECO:0008006" key="3">
    <source>
        <dbReference type="Google" id="ProtNLM"/>
    </source>
</evidence>
<name>Q1ASJ6_RUBXD</name>
<dbReference type="InterPro" id="IPR009794">
    <property type="entry name" value="ASRT"/>
</dbReference>
<dbReference type="KEGG" id="rxy:Rxyl_2717"/>
<keyword evidence="2" id="KW-1185">Reference proteome</keyword>
<dbReference type="InterPro" id="IPR036698">
    <property type="entry name" value="TM1070-like_sf"/>
</dbReference>
<proteinExistence type="predicted"/>
<dbReference type="Gene3D" id="2.60.290.11">
    <property type="entry name" value="TM1070-like"/>
    <property type="match status" value="1"/>
</dbReference>
<dbReference type="Proteomes" id="UP000006637">
    <property type="component" value="Chromosome"/>
</dbReference>
<dbReference type="PIRSF" id="PIRSF008711">
    <property type="entry name" value="UCP008711"/>
    <property type="match status" value="1"/>
</dbReference>
<dbReference type="EMBL" id="CP000386">
    <property type="protein sequence ID" value="ABG05632.1"/>
    <property type="molecule type" value="Genomic_DNA"/>
</dbReference>
<evidence type="ECO:0000313" key="2">
    <source>
        <dbReference type="Proteomes" id="UP000006637"/>
    </source>
</evidence>
<sequence length="126" mass="14007">MMAEHIGRRRWAIAEGYIPSYSNGPEPQFTSHETACILNTGDAPARIAITVYFADREPAGPYRVTVPPRRTLHLRFNELEDPEPIPCDTDYASVIESDVPVVVQHTRLDSRQAENALLSTVAYPAG</sequence>
<dbReference type="AlphaFoldDB" id="Q1ASJ6"/>
<protein>
    <recommendedName>
        <fullName evidence="3">Sensory rhodopsin transducer</fullName>
    </recommendedName>
</protein>